<feature type="domain" description="HTH lysR-type" evidence="4">
    <location>
        <begin position="1"/>
        <end position="58"/>
    </location>
</feature>
<evidence type="ECO:0000313" key="6">
    <source>
        <dbReference type="Proteomes" id="UP001595848"/>
    </source>
</evidence>
<keyword evidence="6" id="KW-1185">Reference proteome</keyword>
<keyword evidence="3" id="KW-0804">Transcription</keyword>
<protein>
    <submittedName>
        <fullName evidence="5">LysR family transcriptional regulator</fullName>
    </submittedName>
</protein>
<evidence type="ECO:0000259" key="4">
    <source>
        <dbReference type="PROSITE" id="PS50931"/>
    </source>
</evidence>
<dbReference type="EMBL" id="JBHSBV010000006">
    <property type="protein sequence ID" value="MFC4202748.1"/>
    <property type="molecule type" value="Genomic_DNA"/>
</dbReference>
<dbReference type="Pfam" id="PF03466">
    <property type="entry name" value="LysR_substrate"/>
    <property type="match status" value="1"/>
</dbReference>
<sequence length="360" mass="38164">MEIRQLEAFAAVLSTGSVTAAGRLLDRSQPVISRQVQELEHELGFTLFERTRPAVTLTEQGRQFHEEMQHVLAGLQQLDQRSREIAQGRGRPLKIVATYALGAGLLPGALAEAESAARAGAAGMAGAVGDTERKDATHAAAASGFGAAPGFVSGRKIHVDSLAPEHVARAVATGQAALGLTSLPIDLRRCRLHWSGEAPCVLALPESHPLAARPSVAIAELRDMPVITMPSRNRLRHRLSTALFGRGAAPVQRHIETNSTLNALALVRAGLGVALVEPFTGYGMPLPGVVLRPTDAAVPFVMGVITHEDQAPDAAVAALIETLRNQAESHIPGFRLNSASRNRALLNSHYESAIEDIALL</sequence>
<proteinExistence type="predicted"/>
<evidence type="ECO:0000256" key="3">
    <source>
        <dbReference type="ARBA" id="ARBA00023163"/>
    </source>
</evidence>
<comment type="caution">
    <text evidence="5">The sequence shown here is derived from an EMBL/GenBank/DDBJ whole genome shotgun (WGS) entry which is preliminary data.</text>
</comment>
<accession>A0ABV8P3G6</accession>
<reference evidence="6" key="1">
    <citation type="journal article" date="2019" name="Int. J. Syst. Evol. Microbiol.">
        <title>The Global Catalogue of Microorganisms (GCM) 10K type strain sequencing project: providing services to taxonomists for standard genome sequencing and annotation.</title>
        <authorList>
            <consortium name="The Broad Institute Genomics Platform"/>
            <consortium name="The Broad Institute Genome Sequencing Center for Infectious Disease"/>
            <person name="Wu L."/>
            <person name="Ma J."/>
        </authorList>
    </citation>
    <scope>NUCLEOTIDE SEQUENCE [LARGE SCALE GENOMIC DNA]</scope>
    <source>
        <strain evidence="6">LMG 24813</strain>
    </source>
</reference>
<name>A0ABV8P3G6_9BURK</name>
<keyword evidence="1" id="KW-0805">Transcription regulation</keyword>
<organism evidence="5 6">
    <name type="scientific">Candidimonas humi</name>
    <dbReference type="NCBI Taxonomy" id="683355"/>
    <lineage>
        <taxon>Bacteria</taxon>
        <taxon>Pseudomonadati</taxon>
        <taxon>Pseudomonadota</taxon>
        <taxon>Betaproteobacteria</taxon>
        <taxon>Burkholderiales</taxon>
        <taxon>Alcaligenaceae</taxon>
        <taxon>Candidimonas</taxon>
    </lineage>
</organism>
<dbReference type="PANTHER" id="PTHR30427">
    <property type="entry name" value="TRANSCRIPTIONAL ACTIVATOR PROTEIN LYSR"/>
    <property type="match status" value="1"/>
</dbReference>
<dbReference type="PANTHER" id="PTHR30427:SF1">
    <property type="entry name" value="TRANSCRIPTIONAL ACTIVATOR PROTEIN LYSR"/>
    <property type="match status" value="1"/>
</dbReference>
<keyword evidence="2" id="KW-0238">DNA-binding</keyword>
<dbReference type="Proteomes" id="UP001595848">
    <property type="component" value="Unassembled WGS sequence"/>
</dbReference>
<dbReference type="Pfam" id="PF00126">
    <property type="entry name" value="HTH_1"/>
    <property type="match status" value="1"/>
</dbReference>
<dbReference type="InterPro" id="IPR005119">
    <property type="entry name" value="LysR_subst-bd"/>
</dbReference>
<dbReference type="RefSeq" id="WP_217966231.1">
    <property type="nucleotide sequence ID" value="NZ_JAHTBN010000011.1"/>
</dbReference>
<gene>
    <name evidence="5" type="ORF">ACFOY1_17485</name>
</gene>
<evidence type="ECO:0000256" key="1">
    <source>
        <dbReference type="ARBA" id="ARBA00023015"/>
    </source>
</evidence>
<dbReference type="InterPro" id="IPR000847">
    <property type="entry name" value="LysR_HTH_N"/>
</dbReference>
<dbReference type="PROSITE" id="PS50931">
    <property type="entry name" value="HTH_LYSR"/>
    <property type="match status" value="1"/>
</dbReference>
<evidence type="ECO:0000256" key="2">
    <source>
        <dbReference type="ARBA" id="ARBA00023125"/>
    </source>
</evidence>
<evidence type="ECO:0000313" key="5">
    <source>
        <dbReference type="EMBL" id="MFC4202748.1"/>
    </source>
</evidence>